<organism evidence="1 2">
    <name type="scientific">Pyropia yezoensis</name>
    <name type="common">Susabi-nori</name>
    <name type="synonym">Porphyra yezoensis</name>
    <dbReference type="NCBI Taxonomy" id="2788"/>
    <lineage>
        <taxon>Eukaryota</taxon>
        <taxon>Rhodophyta</taxon>
        <taxon>Bangiophyceae</taxon>
        <taxon>Bangiales</taxon>
        <taxon>Bangiaceae</taxon>
        <taxon>Pyropia</taxon>
    </lineage>
</organism>
<dbReference type="EMBL" id="CM020619">
    <property type="protein sequence ID" value="KAK1863703.1"/>
    <property type="molecule type" value="Genomic_DNA"/>
</dbReference>
<accession>A0ACC3C1P4</accession>
<name>A0ACC3C1P4_PYRYE</name>
<proteinExistence type="predicted"/>
<keyword evidence="2" id="KW-1185">Reference proteome</keyword>
<dbReference type="Proteomes" id="UP000798662">
    <property type="component" value="Chromosome 2"/>
</dbReference>
<evidence type="ECO:0000313" key="1">
    <source>
        <dbReference type="EMBL" id="KAK1863703.1"/>
    </source>
</evidence>
<protein>
    <submittedName>
        <fullName evidence="1">Uncharacterized protein</fullName>
    </submittedName>
</protein>
<sequence>MRAGTRMLVLHLYSDDTVLSDSGAVSAYPLRMTIANVNTKMERWVTLAYIPRVEGKLLDKRKAQEVRSELLQRVLHLTFRNTIQASHRGAWMDLHDCGRVRMSPKVLLTNMRYE</sequence>
<evidence type="ECO:0000313" key="2">
    <source>
        <dbReference type="Proteomes" id="UP000798662"/>
    </source>
</evidence>
<reference evidence="1" key="1">
    <citation type="submission" date="2019-11" db="EMBL/GenBank/DDBJ databases">
        <title>Nori genome reveals adaptations in red seaweeds to the harsh intertidal environment.</title>
        <authorList>
            <person name="Wang D."/>
            <person name="Mao Y."/>
        </authorList>
    </citation>
    <scope>NUCLEOTIDE SEQUENCE</scope>
    <source>
        <tissue evidence="1">Gametophyte</tissue>
    </source>
</reference>
<comment type="caution">
    <text evidence="1">The sequence shown here is derived from an EMBL/GenBank/DDBJ whole genome shotgun (WGS) entry which is preliminary data.</text>
</comment>
<gene>
    <name evidence="1" type="ORF">I4F81_006257</name>
</gene>